<proteinExistence type="inferred from homology"/>
<dbReference type="PANTHER" id="PTHR36150">
    <property type="entry name" value="DNA GYRASE INHIBITOR YACG"/>
    <property type="match status" value="1"/>
</dbReference>
<comment type="subunit">
    <text evidence="3">Interacts with GyrB.</text>
</comment>
<dbReference type="RefSeq" id="WP_116009122.1">
    <property type="nucleotide sequence ID" value="NZ_QUOU01000001.1"/>
</dbReference>
<dbReference type="HAMAP" id="MF_00649">
    <property type="entry name" value="DNA_gyrase_inhibitor_YacG"/>
    <property type="match status" value="1"/>
</dbReference>
<gene>
    <name evidence="3 4" type="primary">yacG</name>
    <name evidence="4" type="ORF">DXX93_16835</name>
</gene>
<keyword evidence="2 3" id="KW-0862">Zinc</keyword>
<evidence type="ECO:0000256" key="3">
    <source>
        <dbReference type="HAMAP-Rule" id="MF_00649"/>
    </source>
</evidence>
<feature type="binding site" evidence="3">
    <location>
        <position position="7"/>
    </location>
    <ligand>
        <name>Zn(2+)</name>
        <dbReference type="ChEBI" id="CHEBI:29105"/>
    </ligand>
</feature>
<dbReference type="InterPro" id="IPR013088">
    <property type="entry name" value="Znf_NHR/GATA"/>
</dbReference>
<keyword evidence="1 3" id="KW-0479">Metal-binding</keyword>
<dbReference type="EMBL" id="QUOU01000001">
    <property type="protein sequence ID" value="REL28062.1"/>
    <property type="molecule type" value="Genomic_DNA"/>
</dbReference>
<evidence type="ECO:0000313" key="5">
    <source>
        <dbReference type="Proteomes" id="UP000256478"/>
    </source>
</evidence>
<accession>A0A3E0TVW0</accession>
<comment type="function">
    <text evidence="3">Inhibits all the catalytic activities of DNA gyrase by preventing its interaction with DNA. Acts by binding directly to the C-terminal domain of GyrB, which probably disrupts DNA binding by the gyrase.</text>
</comment>
<dbReference type="PANTHER" id="PTHR36150:SF1">
    <property type="entry name" value="DNA GYRASE INHIBITOR YACG"/>
    <property type="match status" value="1"/>
</dbReference>
<evidence type="ECO:0000313" key="4">
    <source>
        <dbReference type="EMBL" id="REL28062.1"/>
    </source>
</evidence>
<dbReference type="SUPFAM" id="SSF57716">
    <property type="entry name" value="Glucocorticoid receptor-like (DNA-binding domain)"/>
    <property type="match status" value="1"/>
</dbReference>
<dbReference type="NCBIfam" id="NF001638">
    <property type="entry name" value="PRK00418.1"/>
    <property type="match status" value="1"/>
</dbReference>
<feature type="binding site" evidence="3">
    <location>
        <position position="10"/>
    </location>
    <ligand>
        <name>Zn(2+)</name>
        <dbReference type="ChEBI" id="CHEBI:29105"/>
    </ligand>
</feature>
<protein>
    <recommendedName>
        <fullName evidence="3">DNA gyrase inhibitor YacG</fullName>
    </recommendedName>
</protein>
<dbReference type="Pfam" id="PF03884">
    <property type="entry name" value="YacG"/>
    <property type="match status" value="1"/>
</dbReference>
<comment type="similarity">
    <text evidence="3">Belongs to the DNA gyrase inhibitor YacG family.</text>
</comment>
<organism evidence="4 5">
    <name type="scientific">Thalassotalea euphylliae</name>
    <dbReference type="NCBI Taxonomy" id="1655234"/>
    <lineage>
        <taxon>Bacteria</taxon>
        <taxon>Pseudomonadati</taxon>
        <taxon>Pseudomonadota</taxon>
        <taxon>Gammaproteobacteria</taxon>
        <taxon>Alteromonadales</taxon>
        <taxon>Colwelliaceae</taxon>
        <taxon>Thalassotalea</taxon>
    </lineage>
</organism>
<evidence type="ECO:0000256" key="1">
    <source>
        <dbReference type="ARBA" id="ARBA00022723"/>
    </source>
</evidence>
<dbReference type="GO" id="GO:0008657">
    <property type="term" value="F:DNA topoisomerase type II (double strand cut, ATP-hydrolyzing) inhibitor activity"/>
    <property type="evidence" value="ECO:0007669"/>
    <property type="project" value="UniProtKB-UniRule"/>
</dbReference>
<dbReference type="Gene3D" id="3.30.50.10">
    <property type="entry name" value="Erythroid Transcription Factor GATA-1, subunit A"/>
    <property type="match status" value="1"/>
</dbReference>
<dbReference type="AlphaFoldDB" id="A0A3E0TVW0"/>
<reference evidence="4 5" key="1">
    <citation type="submission" date="2018-08" db="EMBL/GenBank/DDBJ databases">
        <title>Thalassotalea euphylliae genome.</title>
        <authorList>
            <person name="Summers S."/>
            <person name="Rice S.A."/>
            <person name="Freckelton M.L."/>
            <person name="Nedved B.T."/>
            <person name="Hadfield M.G."/>
        </authorList>
    </citation>
    <scope>NUCLEOTIDE SEQUENCE [LARGE SCALE GENOMIC DNA]</scope>
    <source>
        <strain evidence="4 5">H1</strain>
    </source>
</reference>
<feature type="binding site" evidence="3">
    <location>
        <position position="30"/>
    </location>
    <ligand>
        <name>Zn(2+)</name>
        <dbReference type="ChEBI" id="CHEBI:29105"/>
    </ligand>
</feature>
<comment type="cofactor">
    <cofactor evidence="3">
        <name>Zn(2+)</name>
        <dbReference type="ChEBI" id="CHEBI:29105"/>
    </cofactor>
    <text evidence="3">Binds 1 zinc ion.</text>
</comment>
<dbReference type="OrthoDB" id="9809663at2"/>
<evidence type="ECO:0000256" key="2">
    <source>
        <dbReference type="ARBA" id="ARBA00022833"/>
    </source>
</evidence>
<dbReference type="GO" id="GO:0006355">
    <property type="term" value="P:regulation of DNA-templated transcription"/>
    <property type="evidence" value="ECO:0007669"/>
    <property type="project" value="InterPro"/>
</dbReference>
<sequence length="78" mass="9043">MTTTVKCPTCDKPVIWQASSEHRPFCSERCKLIDLGDWAEENHKISQPVQSAEPISEEMLDALEDQFLQHHKFFVEPE</sequence>
<dbReference type="GO" id="GO:0008270">
    <property type="term" value="F:zinc ion binding"/>
    <property type="evidence" value="ECO:0007669"/>
    <property type="project" value="UniProtKB-UniRule"/>
</dbReference>
<dbReference type="InterPro" id="IPR005584">
    <property type="entry name" value="DNA_gyrase_inhibitor_YacG"/>
</dbReference>
<feature type="binding site" evidence="3">
    <location>
        <position position="26"/>
    </location>
    <ligand>
        <name>Zn(2+)</name>
        <dbReference type="ChEBI" id="CHEBI:29105"/>
    </ligand>
</feature>
<comment type="caution">
    <text evidence="4">The sequence shown here is derived from an EMBL/GenBank/DDBJ whole genome shotgun (WGS) entry which is preliminary data.</text>
</comment>
<name>A0A3E0TVW0_9GAMM</name>
<dbReference type="Proteomes" id="UP000256478">
    <property type="component" value="Unassembled WGS sequence"/>
</dbReference>